<sequence length="567" mass="62526">MFRFFSLAVLAFSLVSARPTNSSEKCDGDAAPLLQVKAQNEKKRNPCERCRLAKMMCTVKQVCCSQAETCDSNSGRGKIGHHGKSGRSKSGRSKHGHRKSGHVKSGHRKSGHVKSGRGHSGRRGKSGRLGRSGRRGNGGGTSVTDLLNGLISSDPNGAVYKGGQGVMFRDQNDGFFGNNAFKVLPGSLISNGIIAPNPVFPADENGNIDPNVASVGVILDEWAFNTLFGTNTQDEDYYLGVFYPADSNSVDLRCRSEEDQKRYDCRLAGQGRNGRGFISQVNSAWTQSNQAVGSGGFEIGNPYFPPDQAKKGGGTGCHAITNGAVTQINQLNARGTFAGQQQNIAKNLDCECNRVFVEFATCNNYAYSGYQGAAQNCWDKWIDHWVQYGKNYNGGPFPADIKNRDVAGCWMNNIRDMINLQNWFYLKRTVYSTNAIDTHSYWGWNEIPVTKSITDDAQHHETLAIVVPEGLDSLNQLSNQYKKLVNQALNWYVNKGYLVPGADNAGKRPGSYVVVLKQYQDSSIYGSPRYQRVFFCEDVTFNKYKIVYFPPSQDPNGKGACYIDWNR</sequence>
<feature type="chain" id="PRO_5046964177" evidence="2">
    <location>
        <begin position="18"/>
        <end position="567"/>
    </location>
</feature>
<evidence type="ECO:0000313" key="4">
    <source>
        <dbReference type="Proteomes" id="UP001642464"/>
    </source>
</evidence>
<keyword evidence="2" id="KW-0732">Signal</keyword>
<evidence type="ECO:0000256" key="2">
    <source>
        <dbReference type="SAM" id="SignalP"/>
    </source>
</evidence>
<evidence type="ECO:0000313" key="3">
    <source>
        <dbReference type="EMBL" id="CAK9112708.1"/>
    </source>
</evidence>
<dbReference type="Proteomes" id="UP001642464">
    <property type="component" value="Unassembled WGS sequence"/>
</dbReference>
<feature type="region of interest" description="Disordered" evidence="1">
    <location>
        <begin position="69"/>
        <end position="145"/>
    </location>
</feature>
<organism evidence="3 4">
    <name type="scientific">Durusdinium trenchii</name>
    <dbReference type="NCBI Taxonomy" id="1381693"/>
    <lineage>
        <taxon>Eukaryota</taxon>
        <taxon>Sar</taxon>
        <taxon>Alveolata</taxon>
        <taxon>Dinophyceae</taxon>
        <taxon>Suessiales</taxon>
        <taxon>Symbiodiniaceae</taxon>
        <taxon>Durusdinium</taxon>
    </lineage>
</organism>
<gene>
    <name evidence="3" type="ORF">SCF082_LOCUS52252</name>
</gene>
<name>A0ABP0SJZ8_9DINO</name>
<evidence type="ECO:0000256" key="1">
    <source>
        <dbReference type="SAM" id="MobiDB-lite"/>
    </source>
</evidence>
<reference evidence="3 4" key="1">
    <citation type="submission" date="2024-02" db="EMBL/GenBank/DDBJ databases">
        <authorList>
            <person name="Chen Y."/>
            <person name="Shah S."/>
            <person name="Dougan E. K."/>
            <person name="Thang M."/>
            <person name="Chan C."/>
        </authorList>
    </citation>
    <scope>NUCLEOTIDE SEQUENCE [LARGE SCALE GENOMIC DNA]</scope>
</reference>
<feature type="signal peptide" evidence="2">
    <location>
        <begin position="1"/>
        <end position="17"/>
    </location>
</feature>
<protein>
    <submittedName>
        <fullName evidence="3">Uncharacterized protein</fullName>
    </submittedName>
</protein>
<keyword evidence="4" id="KW-1185">Reference proteome</keyword>
<accession>A0ABP0SJZ8</accession>
<comment type="caution">
    <text evidence="3">The sequence shown here is derived from an EMBL/GenBank/DDBJ whole genome shotgun (WGS) entry which is preliminary data.</text>
</comment>
<dbReference type="EMBL" id="CAXAMM010044017">
    <property type="protein sequence ID" value="CAK9112708.1"/>
    <property type="molecule type" value="Genomic_DNA"/>
</dbReference>
<proteinExistence type="predicted"/>
<feature type="compositionally biased region" description="Basic residues" evidence="1">
    <location>
        <begin position="78"/>
        <end position="134"/>
    </location>
</feature>